<dbReference type="Proteomes" id="UP001369736">
    <property type="component" value="Unassembled WGS sequence"/>
</dbReference>
<dbReference type="Gene3D" id="3.90.226.10">
    <property type="entry name" value="2-enoyl-CoA Hydratase, Chain A, domain 1"/>
    <property type="match status" value="1"/>
</dbReference>
<dbReference type="EMBL" id="JBBEGM010000013">
    <property type="protein sequence ID" value="MEJ2864768.1"/>
    <property type="molecule type" value="Genomic_DNA"/>
</dbReference>
<organism evidence="3 4">
    <name type="scientific">Actinomycetospora flava</name>
    <dbReference type="NCBI Taxonomy" id="3129232"/>
    <lineage>
        <taxon>Bacteria</taxon>
        <taxon>Bacillati</taxon>
        <taxon>Actinomycetota</taxon>
        <taxon>Actinomycetes</taxon>
        <taxon>Pseudonocardiales</taxon>
        <taxon>Pseudonocardiaceae</taxon>
        <taxon>Actinomycetospora</taxon>
    </lineage>
</organism>
<reference evidence="3 4" key="1">
    <citation type="submission" date="2024-03" db="EMBL/GenBank/DDBJ databases">
        <title>Actinomycetospora sp. OC33-EN07, a novel actinomycete isolated from wild orchid (Aerides multiflora).</title>
        <authorList>
            <person name="Suriyachadkun C."/>
        </authorList>
    </citation>
    <scope>NUCLEOTIDE SEQUENCE [LARGE SCALE GENOMIC DNA]</scope>
    <source>
        <strain evidence="3 4">OC33-EN07</strain>
    </source>
</reference>
<dbReference type="InterPro" id="IPR018376">
    <property type="entry name" value="Enoyl-CoA_hyd/isom_CS"/>
</dbReference>
<evidence type="ECO:0000256" key="2">
    <source>
        <dbReference type="RuleBase" id="RU003707"/>
    </source>
</evidence>
<evidence type="ECO:0000313" key="3">
    <source>
        <dbReference type="EMBL" id="MEJ2864768.1"/>
    </source>
</evidence>
<dbReference type="PROSITE" id="PS00166">
    <property type="entry name" value="ENOYL_COA_HYDRATASE"/>
    <property type="match status" value="1"/>
</dbReference>
<dbReference type="SUPFAM" id="SSF52096">
    <property type="entry name" value="ClpP/crotonase"/>
    <property type="match status" value="1"/>
</dbReference>
<proteinExistence type="inferred from homology"/>
<comment type="similarity">
    <text evidence="1 2">Belongs to the enoyl-CoA hydratase/isomerase family.</text>
</comment>
<accession>A0ABU8MBT3</accession>
<dbReference type="PANTHER" id="PTHR11941">
    <property type="entry name" value="ENOYL-COA HYDRATASE-RELATED"/>
    <property type="match status" value="1"/>
</dbReference>
<dbReference type="InterPro" id="IPR029045">
    <property type="entry name" value="ClpP/crotonase-like_dom_sf"/>
</dbReference>
<comment type="caution">
    <text evidence="3">The sequence shown here is derived from an EMBL/GenBank/DDBJ whole genome shotgun (WGS) entry which is preliminary data.</text>
</comment>
<keyword evidence="4" id="KW-1185">Reference proteome</keyword>
<protein>
    <submittedName>
        <fullName evidence="3">Enoyl-CoA hydratase/isomerase family protein</fullName>
    </submittedName>
</protein>
<evidence type="ECO:0000256" key="1">
    <source>
        <dbReference type="ARBA" id="ARBA00005254"/>
    </source>
</evidence>
<dbReference type="CDD" id="cd06558">
    <property type="entry name" value="crotonase-like"/>
    <property type="match status" value="1"/>
</dbReference>
<dbReference type="Pfam" id="PF00378">
    <property type="entry name" value="ECH_1"/>
    <property type="match status" value="1"/>
</dbReference>
<dbReference type="PANTHER" id="PTHR11941:SF54">
    <property type="entry name" value="ENOYL-COA HYDRATASE, MITOCHONDRIAL"/>
    <property type="match status" value="1"/>
</dbReference>
<gene>
    <name evidence="3" type="ORF">WCD58_26665</name>
</gene>
<dbReference type="InterPro" id="IPR001753">
    <property type="entry name" value="Enoyl-CoA_hydra/iso"/>
</dbReference>
<dbReference type="RefSeq" id="WP_337706134.1">
    <property type="nucleotide sequence ID" value="NZ_JBBEGM010000013.1"/>
</dbReference>
<name>A0ABU8MBT3_9PSEU</name>
<evidence type="ECO:0000313" key="4">
    <source>
        <dbReference type="Proteomes" id="UP001369736"/>
    </source>
</evidence>
<sequence length="270" mass="27949">MSSSEAVLRERRGAALWLTLNRPDVLNGLDQDVLDGLSAGLDAAEADPDVRAVVVAAAGRAFCAGADLAYARALADADPPPGAASATNAFLHRVRTVLDRLEAFPRPVIAAVNGLAVGGGLELVLVCDVAIAARSARLGDGHAVYGQVPGGGASARLVRRLGLATAKHLMFTGTLFPAERFRGTDLLVDVVDDDDLVGAVDELVAVVAARSPLGLAAMKHLANAAVDTPQAVALTRELEVAALHERSADWREGIAAFAEKRTPVFPGSSR</sequence>